<feature type="transmembrane region" description="Helical" evidence="8">
    <location>
        <begin position="429"/>
        <end position="450"/>
    </location>
</feature>
<dbReference type="Pfam" id="PF02386">
    <property type="entry name" value="TrkH"/>
    <property type="match status" value="1"/>
</dbReference>
<evidence type="ECO:0000313" key="9">
    <source>
        <dbReference type="EMBL" id="MFC4719101.1"/>
    </source>
</evidence>
<feature type="transmembrane region" description="Helical" evidence="8">
    <location>
        <begin position="373"/>
        <end position="391"/>
    </location>
</feature>
<keyword evidence="10" id="KW-1185">Reference proteome</keyword>
<proteinExistence type="predicted"/>
<keyword evidence="6" id="KW-0406">Ion transport</keyword>
<name>A0ABV9MSX1_9ENTE</name>
<evidence type="ECO:0000256" key="2">
    <source>
        <dbReference type="ARBA" id="ARBA00022448"/>
    </source>
</evidence>
<feature type="transmembrane region" description="Helical" evidence="8">
    <location>
        <begin position="246"/>
        <end position="272"/>
    </location>
</feature>
<gene>
    <name evidence="9" type="ORF">ACFO5I_05100</name>
</gene>
<feature type="transmembrane region" description="Helical" evidence="8">
    <location>
        <begin position="25"/>
        <end position="45"/>
    </location>
</feature>
<feature type="transmembrane region" description="Helical" evidence="8">
    <location>
        <begin position="397"/>
        <end position="417"/>
    </location>
</feature>
<protein>
    <submittedName>
        <fullName evidence="9">TrkH family potassium uptake protein</fullName>
    </submittedName>
</protein>
<accession>A0ABV9MSX1</accession>
<keyword evidence="7 8" id="KW-0472">Membrane</keyword>
<evidence type="ECO:0000256" key="1">
    <source>
        <dbReference type="ARBA" id="ARBA00004651"/>
    </source>
</evidence>
<evidence type="ECO:0000256" key="7">
    <source>
        <dbReference type="ARBA" id="ARBA00023136"/>
    </source>
</evidence>
<evidence type="ECO:0000256" key="4">
    <source>
        <dbReference type="ARBA" id="ARBA00022692"/>
    </source>
</evidence>
<feature type="transmembrane region" description="Helical" evidence="8">
    <location>
        <begin position="57"/>
        <end position="76"/>
    </location>
</feature>
<dbReference type="RefSeq" id="WP_204654297.1">
    <property type="nucleotide sequence ID" value="NZ_JAFBFD010000024.1"/>
</dbReference>
<dbReference type="InterPro" id="IPR003445">
    <property type="entry name" value="Cat_transpt"/>
</dbReference>
<dbReference type="PANTHER" id="PTHR32024:SF4">
    <property type="entry name" value="KTR SYSTEM POTASSIUM UPTAKE PROTEIN D"/>
    <property type="match status" value="1"/>
</dbReference>
<organism evidence="9 10">
    <name type="scientific">Enterococcus lemanii</name>
    <dbReference type="NCBI Taxonomy" id="1159752"/>
    <lineage>
        <taxon>Bacteria</taxon>
        <taxon>Bacillati</taxon>
        <taxon>Bacillota</taxon>
        <taxon>Bacilli</taxon>
        <taxon>Lactobacillales</taxon>
        <taxon>Enterococcaceae</taxon>
        <taxon>Enterococcus</taxon>
    </lineage>
</organism>
<feature type="transmembrane region" description="Helical" evidence="8">
    <location>
        <begin position="332"/>
        <end position="352"/>
    </location>
</feature>
<dbReference type="PANTHER" id="PTHR32024">
    <property type="entry name" value="TRK SYSTEM POTASSIUM UPTAKE PROTEIN TRKG-RELATED"/>
    <property type="match status" value="1"/>
</dbReference>
<evidence type="ECO:0000313" key="10">
    <source>
        <dbReference type="Proteomes" id="UP001595969"/>
    </source>
</evidence>
<reference evidence="10" key="1">
    <citation type="journal article" date="2019" name="Int. J. Syst. Evol. Microbiol.">
        <title>The Global Catalogue of Microorganisms (GCM) 10K type strain sequencing project: providing services to taxonomists for standard genome sequencing and annotation.</title>
        <authorList>
            <consortium name="The Broad Institute Genomics Platform"/>
            <consortium name="The Broad Institute Genome Sequencing Center for Infectious Disease"/>
            <person name="Wu L."/>
            <person name="Ma J."/>
        </authorList>
    </citation>
    <scope>NUCLEOTIDE SEQUENCE [LARGE SCALE GENOMIC DNA]</scope>
    <source>
        <strain evidence="10">CGMCC 1.19032</strain>
    </source>
</reference>
<evidence type="ECO:0000256" key="3">
    <source>
        <dbReference type="ARBA" id="ARBA00022475"/>
    </source>
</evidence>
<comment type="subcellular location">
    <subcellularLocation>
        <location evidence="1">Cell membrane</location>
        <topology evidence="1">Multi-pass membrane protein</topology>
    </subcellularLocation>
</comment>
<dbReference type="Proteomes" id="UP001595969">
    <property type="component" value="Unassembled WGS sequence"/>
</dbReference>
<evidence type="ECO:0000256" key="8">
    <source>
        <dbReference type="SAM" id="Phobius"/>
    </source>
</evidence>
<sequence>MHLERQIQLFFRRSRTFLYQRVSSVQIIVIYYLLMVLLALGLFYLPYFRQPGSSVAFIDMLFMSVSTISVTGLTTFPINEVFNRNGAILLASLFQIGGLGIMMISTFFFILSNKRISLKQRQLIMTDTNQQHLSGIVSMIRSTFLILIGFQFFGGLLFGLHFKLNGYYEHWSDAFFNGFYQAISAVTNSGFDVTGHSILPYARDYFFLFWIMFFIFIGGIGFPVIMDVRSWLKSYFKKKKVHQLPYRFSLFTKISLLTFTVLFIGGTLLIFALEKNHLFNGISFSEQWVTSMFYSITTRNAGLQIHDISEFQTTTLFIFALLMFIGCSPSSVGGGIRTTTVAVIALYLISFLKRESRVNVFGRQIDEEDVQKAIAVFMLSLMMCFGSVIFLTAIEDFSLIAIIVEVASAFGTTGMSLGITAELSFTGKIVICSLMFIGRIGMLYTLLLFVPKQTRDLGYEYPKEKIITG</sequence>
<keyword evidence="2" id="KW-0813">Transport</keyword>
<keyword evidence="4 8" id="KW-0812">Transmembrane</keyword>
<feature type="transmembrane region" description="Helical" evidence="8">
    <location>
        <begin position="144"/>
        <end position="162"/>
    </location>
</feature>
<keyword evidence="3" id="KW-1003">Cell membrane</keyword>
<dbReference type="EMBL" id="JBHSGS010000029">
    <property type="protein sequence ID" value="MFC4719101.1"/>
    <property type="molecule type" value="Genomic_DNA"/>
</dbReference>
<feature type="transmembrane region" description="Helical" evidence="8">
    <location>
        <begin position="88"/>
        <end position="111"/>
    </location>
</feature>
<comment type="caution">
    <text evidence="9">The sequence shown here is derived from an EMBL/GenBank/DDBJ whole genome shotgun (WGS) entry which is preliminary data.</text>
</comment>
<feature type="transmembrane region" description="Helical" evidence="8">
    <location>
        <begin position="205"/>
        <end position="225"/>
    </location>
</feature>
<evidence type="ECO:0000256" key="6">
    <source>
        <dbReference type="ARBA" id="ARBA00023065"/>
    </source>
</evidence>
<evidence type="ECO:0000256" key="5">
    <source>
        <dbReference type="ARBA" id="ARBA00022989"/>
    </source>
</evidence>
<keyword evidence="5 8" id="KW-1133">Transmembrane helix</keyword>